<feature type="domain" description="Cytochrome c" evidence="14">
    <location>
        <begin position="196"/>
        <end position="273"/>
    </location>
</feature>
<dbReference type="InterPro" id="IPR036150">
    <property type="entry name" value="Cyt_b/b6_C_sf"/>
</dbReference>
<dbReference type="Pfam" id="PF00032">
    <property type="entry name" value="Cytochrom_B_C"/>
    <property type="match status" value="1"/>
</dbReference>
<keyword evidence="5 10" id="KW-0479">Metal-binding</keyword>
<dbReference type="PROSITE" id="PS51003">
    <property type="entry name" value="CYTB_CTER"/>
    <property type="match status" value="1"/>
</dbReference>
<keyword evidence="6" id="KW-0249">Electron transport</keyword>
<evidence type="ECO:0000313" key="15">
    <source>
        <dbReference type="EMBL" id="RKD25735.1"/>
    </source>
</evidence>
<feature type="transmembrane region" description="Helical" evidence="12">
    <location>
        <begin position="139"/>
        <end position="157"/>
    </location>
</feature>
<evidence type="ECO:0000259" key="14">
    <source>
        <dbReference type="PROSITE" id="PS51007"/>
    </source>
</evidence>
<dbReference type="PROSITE" id="PS51007">
    <property type="entry name" value="CYTC"/>
    <property type="match status" value="1"/>
</dbReference>
<evidence type="ECO:0000256" key="8">
    <source>
        <dbReference type="ARBA" id="ARBA00023004"/>
    </source>
</evidence>
<dbReference type="InterPro" id="IPR005798">
    <property type="entry name" value="Cyt_b/b6_C"/>
</dbReference>
<dbReference type="EMBL" id="MCHY01000006">
    <property type="protein sequence ID" value="RKD25735.1"/>
    <property type="molecule type" value="Genomic_DNA"/>
</dbReference>
<evidence type="ECO:0000256" key="4">
    <source>
        <dbReference type="ARBA" id="ARBA00022692"/>
    </source>
</evidence>
<dbReference type="InterPro" id="IPR036909">
    <property type="entry name" value="Cyt_c-like_dom_sf"/>
</dbReference>
<dbReference type="InterPro" id="IPR051811">
    <property type="entry name" value="Cytochrome_c550/c551-like"/>
</dbReference>
<dbReference type="PANTHER" id="PTHR37823">
    <property type="entry name" value="CYTOCHROME C-553-LIKE"/>
    <property type="match status" value="1"/>
</dbReference>
<keyword evidence="2" id="KW-0813">Transport</keyword>
<evidence type="ECO:0000256" key="2">
    <source>
        <dbReference type="ARBA" id="ARBA00022448"/>
    </source>
</evidence>
<keyword evidence="9 12" id="KW-0472">Membrane</keyword>
<dbReference type="OrthoDB" id="2380469at2"/>
<dbReference type="RefSeq" id="WP_120188409.1">
    <property type="nucleotide sequence ID" value="NZ_MCHY01000006.1"/>
</dbReference>
<feature type="region of interest" description="Disordered" evidence="11">
    <location>
        <begin position="174"/>
        <end position="199"/>
    </location>
</feature>
<sequence length="273" mass="29222">MANNDKTKIEYVGDSRVPAKKHPNISPSYSEFPGKTEAFWPNFLLKEWMVAAVALMGYLILTVSQPAPLTDMADPTNTSFTPLPDWYFLFLYQLLKYPWASGTPWVLMGTVVLPGLMFGGLMLAPFLDRGPERRWTKRPVASGLMFLGVISVAFLTWEAMDGYKKMEASKAEAAAEAGEPGGDSGGAAAPPAAELDSDDPGAEIWAAQTSCVSCHGADMSGGGGPPLTDVGSRLSADEIKDVIVNGAGIMSAGMFDGTDEELDQLVEFLAEQK</sequence>
<name>A0A419SN77_9BACL</name>
<reference evidence="15 16" key="1">
    <citation type="submission" date="2016-08" db="EMBL/GenBank/DDBJ databases">
        <title>Novel Firmicute Genomes.</title>
        <authorList>
            <person name="Poppleton D.I."/>
            <person name="Gribaldo S."/>
        </authorList>
    </citation>
    <scope>NUCLEOTIDE SEQUENCE [LARGE SCALE GENOMIC DNA]</scope>
    <source>
        <strain evidence="15 16">RAOx-1</strain>
    </source>
</reference>
<organism evidence="15 16">
    <name type="scientific">Ammoniphilus oxalaticus</name>
    <dbReference type="NCBI Taxonomy" id="66863"/>
    <lineage>
        <taxon>Bacteria</taxon>
        <taxon>Bacillati</taxon>
        <taxon>Bacillota</taxon>
        <taxon>Bacilli</taxon>
        <taxon>Bacillales</taxon>
        <taxon>Paenibacillaceae</taxon>
        <taxon>Aneurinibacillus group</taxon>
        <taxon>Ammoniphilus</taxon>
    </lineage>
</organism>
<feature type="transmembrane region" description="Helical" evidence="12">
    <location>
        <begin position="48"/>
        <end position="67"/>
    </location>
</feature>
<keyword evidence="3 10" id="KW-0349">Heme</keyword>
<dbReference type="Gene3D" id="1.20.810.10">
    <property type="entry name" value="Cytochrome Bc1 Complex, Chain C"/>
    <property type="match status" value="1"/>
</dbReference>
<comment type="caution">
    <text evidence="15">The sequence shown here is derived from an EMBL/GenBank/DDBJ whole genome shotgun (WGS) entry which is preliminary data.</text>
</comment>
<gene>
    <name evidence="15" type="ORF">BEP19_01980</name>
</gene>
<dbReference type="SUPFAM" id="SSF46626">
    <property type="entry name" value="Cytochrome c"/>
    <property type="match status" value="1"/>
</dbReference>
<dbReference type="Gene3D" id="1.10.760.10">
    <property type="entry name" value="Cytochrome c-like domain"/>
    <property type="match status" value="1"/>
</dbReference>
<evidence type="ECO:0000256" key="12">
    <source>
        <dbReference type="SAM" id="Phobius"/>
    </source>
</evidence>
<evidence type="ECO:0000256" key="7">
    <source>
        <dbReference type="ARBA" id="ARBA00022989"/>
    </source>
</evidence>
<dbReference type="GO" id="GO:0016491">
    <property type="term" value="F:oxidoreductase activity"/>
    <property type="evidence" value="ECO:0007669"/>
    <property type="project" value="InterPro"/>
</dbReference>
<keyword evidence="8 10" id="KW-0408">Iron</keyword>
<dbReference type="InterPro" id="IPR027387">
    <property type="entry name" value="Cytb/b6-like_sf"/>
</dbReference>
<proteinExistence type="predicted"/>
<dbReference type="PANTHER" id="PTHR37823:SF4">
    <property type="entry name" value="MENAQUINOL-CYTOCHROME C REDUCTASE CYTOCHROME B_C SUBUNIT"/>
    <property type="match status" value="1"/>
</dbReference>
<evidence type="ECO:0000259" key="13">
    <source>
        <dbReference type="PROSITE" id="PS51003"/>
    </source>
</evidence>
<evidence type="ECO:0000313" key="16">
    <source>
        <dbReference type="Proteomes" id="UP000284219"/>
    </source>
</evidence>
<dbReference type="GO" id="GO:0009055">
    <property type="term" value="F:electron transfer activity"/>
    <property type="evidence" value="ECO:0007669"/>
    <property type="project" value="InterPro"/>
</dbReference>
<dbReference type="InterPro" id="IPR009056">
    <property type="entry name" value="Cyt_c-like_dom"/>
</dbReference>
<dbReference type="Pfam" id="PF13442">
    <property type="entry name" value="Cytochrome_CBB3"/>
    <property type="match status" value="1"/>
</dbReference>
<feature type="transmembrane region" description="Helical" evidence="12">
    <location>
        <begin position="105"/>
        <end position="127"/>
    </location>
</feature>
<evidence type="ECO:0000256" key="11">
    <source>
        <dbReference type="SAM" id="MobiDB-lite"/>
    </source>
</evidence>
<evidence type="ECO:0000256" key="9">
    <source>
        <dbReference type="ARBA" id="ARBA00023136"/>
    </source>
</evidence>
<dbReference type="GO" id="GO:0016020">
    <property type="term" value="C:membrane"/>
    <property type="evidence" value="ECO:0007669"/>
    <property type="project" value="UniProtKB-SubCell"/>
</dbReference>
<keyword evidence="4 12" id="KW-0812">Transmembrane</keyword>
<protein>
    <submittedName>
        <fullName evidence="15">Cytochrome C oxidase Cbb3</fullName>
    </submittedName>
</protein>
<dbReference type="SUPFAM" id="SSF81648">
    <property type="entry name" value="a domain/subunit of cytochrome bc1 complex (Ubiquinol-cytochrome c reductase)"/>
    <property type="match status" value="1"/>
</dbReference>
<dbReference type="GO" id="GO:0046872">
    <property type="term" value="F:metal ion binding"/>
    <property type="evidence" value="ECO:0007669"/>
    <property type="project" value="UniProtKB-KW"/>
</dbReference>
<evidence type="ECO:0000256" key="10">
    <source>
        <dbReference type="PROSITE-ProRule" id="PRU00433"/>
    </source>
</evidence>
<keyword evidence="7 12" id="KW-1133">Transmembrane helix</keyword>
<dbReference type="Proteomes" id="UP000284219">
    <property type="component" value="Unassembled WGS sequence"/>
</dbReference>
<keyword evidence="16" id="KW-1185">Reference proteome</keyword>
<dbReference type="AlphaFoldDB" id="A0A419SN77"/>
<evidence type="ECO:0000256" key="6">
    <source>
        <dbReference type="ARBA" id="ARBA00022982"/>
    </source>
</evidence>
<evidence type="ECO:0000256" key="3">
    <source>
        <dbReference type="ARBA" id="ARBA00022617"/>
    </source>
</evidence>
<evidence type="ECO:0000256" key="1">
    <source>
        <dbReference type="ARBA" id="ARBA00004141"/>
    </source>
</evidence>
<dbReference type="GO" id="GO:0020037">
    <property type="term" value="F:heme binding"/>
    <property type="evidence" value="ECO:0007669"/>
    <property type="project" value="InterPro"/>
</dbReference>
<feature type="domain" description="Cytochrome b/b6 C-terminal region profile" evidence="13">
    <location>
        <begin position="29"/>
        <end position="157"/>
    </location>
</feature>
<comment type="subcellular location">
    <subcellularLocation>
        <location evidence="1">Membrane</location>
        <topology evidence="1">Multi-pass membrane protein</topology>
    </subcellularLocation>
</comment>
<evidence type="ECO:0000256" key="5">
    <source>
        <dbReference type="ARBA" id="ARBA00022723"/>
    </source>
</evidence>
<accession>A0A419SN77</accession>